<organism evidence="3 4">
    <name type="scientific">Streptomyces daliensis</name>
    <dbReference type="NCBI Taxonomy" id="299421"/>
    <lineage>
        <taxon>Bacteria</taxon>
        <taxon>Bacillati</taxon>
        <taxon>Actinomycetota</taxon>
        <taxon>Actinomycetes</taxon>
        <taxon>Kitasatosporales</taxon>
        <taxon>Streptomycetaceae</taxon>
        <taxon>Streptomyces</taxon>
    </lineage>
</organism>
<gene>
    <name evidence="3" type="ORF">KDA82_04035</name>
</gene>
<dbReference type="PANTHER" id="PTHR30011">
    <property type="entry name" value="ALKANESULFONATE MONOOXYGENASE-RELATED"/>
    <property type="match status" value="1"/>
</dbReference>
<feature type="compositionally biased region" description="Basic and acidic residues" evidence="1">
    <location>
        <begin position="300"/>
        <end position="314"/>
    </location>
</feature>
<dbReference type="InterPro" id="IPR051260">
    <property type="entry name" value="Diverse_substr_monoxygenases"/>
</dbReference>
<feature type="region of interest" description="Disordered" evidence="1">
    <location>
        <begin position="300"/>
        <end position="320"/>
    </location>
</feature>
<evidence type="ECO:0000259" key="2">
    <source>
        <dbReference type="Pfam" id="PF00296"/>
    </source>
</evidence>
<comment type="caution">
    <text evidence="3">The sequence shown here is derived from an EMBL/GenBank/DDBJ whole genome shotgun (WGS) entry which is preliminary data.</text>
</comment>
<name>A0A8T4INW3_9ACTN</name>
<evidence type="ECO:0000256" key="1">
    <source>
        <dbReference type="SAM" id="MobiDB-lite"/>
    </source>
</evidence>
<dbReference type="Gene3D" id="3.20.20.30">
    <property type="entry name" value="Luciferase-like domain"/>
    <property type="match status" value="1"/>
</dbReference>
<dbReference type="InterPro" id="IPR011251">
    <property type="entry name" value="Luciferase-like_dom"/>
</dbReference>
<evidence type="ECO:0000313" key="3">
    <source>
        <dbReference type="EMBL" id="MBR7672213.1"/>
    </source>
</evidence>
<proteinExistence type="predicted"/>
<reference evidence="3" key="1">
    <citation type="submission" date="2021-04" db="EMBL/GenBank/DDBJ databases">
        <title>Sequencing of actinobacteria type strains.</title>
        <authorList>
            <person name="Nguyen G.-S."/>
            <person name="Wentzel A."/>
        </authorList>
    </citation>
    <scope>NUCLEOTIDE SEQUENCE</scope>
    <source>
        <strain evidence="3">DSM 42095</strain>
    </source>
</reference>
<dbReference type="NCBIfam" id="TIGR03619">
    <property type="entry name" value="F420_Rv2161c"/>
    <property type="match status" value="1"/>
</dbReference>
<dbReference type="InterPro" id="IPR019921">
    <property type="entry name" value="Lucif-like_OxRdtase_Rv2161c"/>
</dbReference>
<dbReference type="Pfam" id="PF00296">
    <property type="entry name" value="Bac_luciferase"/>
    <property type="match status" value="1"/>
</dbReference>
<dbReference type="Proteomes" id="UP000675554">
    <property type="component" value="Unassembled WGS sequence"/>
</dbReference>
<protein>
    <submittedName>
        <fullName evidence="3">LLM class F420-dependent oxidoreductase</fullName>
    </submittedName>
</protein>
<dbReference type="InterPro" id="IPR036661">
    <property type="entry name" value="Luciferase-like_sf"/>
</dbReference>
<dbReference type="PANTHER" id="PTHR30011:SF32">
    <property type="entry name" value="CONSERVED PROTEIN"/>
    <property type="match status" value="1"/>
</dbReference>
<dbReference type="SUPFAM" id="SSF51679">
    <property type="entry name" value="Bacterial luciferase-like"/>
    <property type="match status" value="1"/>
</dbReference>
<dbReference type="GO" id="GO:0016705">
    <property type="term" value="F:oxidoreductase activity, acting on paired donors, with incorporation or reduction of molecular oxygen"/>
    <property type="evidence" value="ECO:0007669"/>
    <property type="project" value="InterPro"/>
</dbReference>
<keyword evidence="4" id="KW-1185">Reference proteome</keyword>
<dbReference type="EMBL" id="JAGSMN010000079">
    <property type="protein sequence ID" value="MBR7672213.1"/>
    <property type="molecule type" value="Genomic_DNA"/>
</dbReference>
<evidence type="ECO:0000313" key="4">
    <source>
        <dbReference type="Proteomes" id="UP000675554"/>
    </source>
</evidence>
<dbReference type="AlphaFoldDB" id="A0A8T4INW3"/>
<feature type="domain" description="Luciferase-like" evidence="2">
    <location>
        <begin position="17"/>
        <end position="243"/>
    </location>
</feature>
<sequence>MDYAIALPFGGPGVVDPEWVGEFARHAESCGFESLVAAEHSVMVSGTSSTYPYSPDGRLPVVPDCPVPDPLELLSFLAARTATIGLATGVLILPHHHPVVLAKRAATLDALSGGRLRLCVGVGWLREETEACGVDFATRGRRADEQVRVLRTLWSHDGPEGATHEGEFFRFERVLCRPRPRRATGIPLHFGGHSTAAARRAGRYGDGFQPLGVEGAELTRLAGVMRDEAERYGRDPDALELSLYRGLGELTAEEAAGLADLGVHRIVLQTGAGAEADLERHKDAMSACAARLFADRALPRRDVPGRDVPGRDVPGRATAR</sequence>
<accession>A0A8T4INW3</accession>